<reference evidence="4" key="2">
    <citation type="submission" date="2019-09" db="UniProtKB">
        <authorList>
            <consortium name="WormBaseParasite"/>
        </authorList>
    </citation>
    <scope>IDENTIFICATION</scope>
</reference>
<dbReference type="Proteomes" id="UP000050761">
    <property type="component" value="Unassembled WGS sequence"/>
</dbReference>
<evidence type="ECO:0000313" key="2">
    <source>
        <dbReference type="EMBL" id="VDP01100.1"/>
    </source>
</evidence>
<accession>A0A183G145</accession>
<evidence type="ECO:0000313" key="3">
    <source>
        <dbReference type="Proteomes" id="UP000050761"/>
    </source>
</evidence>
<reference evidence="2 3" key="1">
    <citation type="submission" date="2018-11" db="EMBL/GenBank/DDBJ databases">
        <authorList>
            <consortium name="Pathogen Informatics"/>
        </authorList>
    </citation>
    <scope>NUCLEOTIDE SEQUENCE [LARGE SCALE GENOMIC DNA]</scope>
</reference>
<accession>A0A3P8ACB5</accession>
<protein>
    <submittedName>
        <fullName evidence="4">Toxin</fullName>
    </submittedName>
</protein>
<name>A0A183G145_HELPZ</name>
<dbReference type="AlphaFoldDB" id="A0A183G145"/>
<keyword evidence="1" id="KW-0732">Signal</keyword>
<organism evidence="3 4">
    <name type="scientific">Heligmosomoides polygyrus</name>
    <name type="common">Parasitic roundworm</name>
    <dbReference type="NCBI Taxonomy" id="6339"/>
    <lineage>
        <taxon>Eukaryota</taxon>
        <taxon>Metazoa</taxon>
        <taxon>Ecdysozoa</taxon>
        <taxon>Nematoda</taxon>
        <taxon>Chromadorea</taxon>
        <taxon>Rhabditida</taxon>
        <taxon>Rhabditina</taxon>
        <taxon>Rhabditomorpha</taxon>
        <taxon>Strongyloidea</taxon>
        <taxon>Heligmosomidae</taxon>
        <taxon>Heligmosomoides</taxon>
    </lineage>
</organism>
<dbReference type="WBParaSite" id="HPBE_0001487901-mRNA-1">
    <property type="protein sequence ID" value="HPBE_0001487901-mRNA-1"/>
    <property type="gene ID" value="HPBE_0001487901"/>
</dbReference>
<dbReference type="Gene3D" id="3.30.30.110">
    <property type="entry name" value="Antibacterial factor-related peptide"/>
    <property type="match status" value="1"/>
</dbReference>
<dbReference type="InterPro" id="IPR038204">
    <property type="entry name" value="Abf-1/2_sf"/>
</dbReference>
<dbReference type="EMBL" id="UZAH01028587">
    <property type="protein sequence ID" value="VDP01100.1"/>
    <property type="molecule type" value="Genomic_DNA"/>
</dbReference>
<evidence type="ECO:0000313" key="4">
    <source>
        <dbReference type="WBParaSite" id="HPBE_0001487901-mRNA-1"/>
    </source>
</evidence>
<feature type="chain" id="PRO_5044551789" evidence="1">
    <location>
        <begin position="18"/>
        <end position="89"/>
    </location>
</feature>
<evidence type="ECO:0000256" key="1">
    <source>
        <dbReference type="SAM" id="SignalP"/>
    </source>
</evidence>
<keyword evidence="3" id="KW-1185">Reference proteome</keyword>
<sequence length="89" mass="10344">MSRIPLLLVLLVAAVGAYDPYEHVCDDIDNPDRAQTAENACATLCYMEFCGKSECRKIGGWKPCHCFECDDRPSFYLEHLPYDKRRRRR</sequence>
<gene>
    <name evidence="2" type="ORF">HPBE_LOCUS14880</name>
</gene>
<proteinExistence type="predicted"/>
<feature type="signal peptide" evidence="1">
    <location>
        <begin position="1"/>
        <end position="17"/>
    </location>
</feature>